<reference evidence="11" key="1">
    <citation type="submission" date="2015-08" db="EMBL/GenBank/DDBJ databases">
        <authorList>
            <person name="Varghese N."/>
        </authorList>
    </citation>
    <scope>NUCLEOTIDE SEQUENCE [LARGE SCALE GENOMIC DNA]</scope>
    <source>
        <strain evidence="11">DSM 17901</strain>
    </source>
</reference>
<dbReference type="EMBL" id="CYHA01000002">
    <property type="protein sequence ID" value="CUA82702.1"/>
    <property type="molecule type" value="Genomic_DNA"/>
</dbReference>
<feature type="binding site" evidence="8">
    <location>
        <begin position="34"/>
        <end position="39"/>
    </location>
    <ligand>
        <name>ATP</name>
        <dbReference type="ChEBI" id="CHEBI:30616"/>
    </ligand>
</feature>
<dbReference type="InterPro" id="IPR012796">
    <property type="entry name" value="Lysidine-tRNA-synth_C"/>
</dbReference>
<dbReference type="SUPFAM" id="SSF52402">
    <property type="entry name" value="Adenine nucleotide alpha hydrolases-like"/>
    <property type="match status" value="1"/>
</dbReference>
<organism evidence="10 11">
    <name type="scientific">Gulbenkiania indica</name>
    <dbReference type="NCBI Taxonomy" id="375574"/>
    <lineage>
        <taxon>Bacteria</taxon>
        <taxon>Pseudomonadati</taxon>
        <taxon>Pseudomonadota</taxon>
        <taxon>Betaproteobacteria</taxon>
        <taxon>Neisseriales</taxon>
        <taxon>Chromobacteriaceae</taxon>
        <taxon>Gulbenkiania</taxon>
    </lineage>
</organism>
<dbReference type="Gene3D" id="3.40.50.620">
    <property type="entry name" value="HUPs"/>
    <property type="match status" value="1"/>
</dbReference>
<dbReference type="Pfam" id="PF11734">
    <property type="entry name" value="TilS_C"/>
    <property type="match status" value="1"/>
</dbReference>
<comment type="similarity">
    <text evidence="8">Belongs to the tRNA(Ile)-lysidine synthase family.</text>
</comment>
<evidence type="ECO:0000256" key="1">
    <source>
        <dbReference type="ARBA" id="ARBA00004496"/>
    </source>
</evidence>
<dbReference type="NCBIfam" id="TIGR02432">
    <property type="entry name" value="lysidine_TilS_N"/>
    <property type="match status" value="1"/>
</dbReference>
<gene>
    <name evidence="8" type="primary">tilS</name>
    <name evidence="10" type="ORF">Ga0061063_1413</name>
</gene>
<dbReference type="HAMAP" id="MF_01161">
    <property type="entry name" value="tRNA_Ile_lys_synt"/>
    <property type="match status" value="1"/>
</dbReference>
<dbReference type="GO" id="GO:0006400">
    <property type="term" value="P:tRNA modification"/>
    <property type="evidence" value="ECO:0007669"/>
    <property type="project" value="UniProtKB-UniRule"/>
</dbReference>
<dbReference type="SMART" id="SM00977">
    <property type="entry name" value="TilS_C"/>
    <property type="match status" value="1"/>
</dbReference>
<dbReference type="InterPro" id="IPR014729">
    <property type="entry name" value="Rossmann-like_a/b/a_fold"/>
</dbReference>
<comment type="domain">
    <text evidence="8">The N-terminal region contains the highly conserved SGGXDS motif, predicted to be a P-loop motif involved in ATP binding.</text>
</comment>
<dbReference type="STRING" id="375574.GCA_001418035_01205"/>
<evidence type="ECO:0000256" key="7">
    <source>
        <dbReference type="ARBA" id="ARBA00048539"/>
    </source>
</evidence>
<dbReference type="InterPro" id="IPR015262">
    <property type="entry name" value="tRNA_Ile_lys_synt_subst-bd"/>
</dbReference>
<dbReference type="SUPFAM" id="SSF56037">
    <property type="entry name" value="PheT/TilS domain"/>
    <property type="match status" value="1"/>
</dbReference>
<dbReference type="Proteomes" id="UP000243535">
    <property type="component" value="Unassembled WGS sequence"/>
</dbReference>
<dbReference type="InterPro" id="IPR012795">
    <property type="entry name" value="tRNA_Ile_lys_synt_N"/>
</dbReference>
<dbReference type="RefSeq" id="WP_072242833.1">
    <property type="nucleotide sequence ID" value="NZ_CYHA01000002.1"/>
</dbReference>
<keyword evidence="6 8" id="KW-0067">ATP-binding</keyword>
<dbReference type="EC" id="6.3.4.19" evidence="8"/>
<dbReference type="Pfam" id="PF09179">
    <property type="entry name" value="TilS"/>
    <property type="match status" value="1"/>
</dbReference>
<comment type="function">
    <text evidence="8">Ligates lysine onto the cytidine present at position 34 of the AUA codon-specific tRNA(Ile) that contains the anticodon CAU, in an ATP-dependent manner. Cytidine is converted to lysidine, thus changing the amino acid specificity of the tRNA from methionine to isoleucine.</text>
</comment>
<comment type="catalytic activity">
    <reaction evidence="7 8">
        <text>cytidine(34) in tRNA(Ile2) + L-lysine + ATP = lysidine(34) in tRNA(Ile2) + AMP + diphosphate + H(+)</text>
        <dbReference type="Rhea" id="RHEA:43744"/>
        <dbReference type="Rhea" id="RHEA-COMP:10625"/>
        <dbReference type="Rhea" id="RHEA-COMP:10670"/>
        <dbReference type="ChEBI" id="CHEBI:15378"/>
        <dbReference type="ChEBI" id="CHEBI:30616"/>
        <dbReference type="ChEBI" id="CHEBI:32551"/>
        <dbReference type="ChEBI" id="CHEBI:33019"/>
        <dbReference type="ChEBI" id="CHEBI:82748"/>
        <dbReference type="ChEBI" id="CHEBI:83665"/>
        <dbReference type="ChEBI" id="CHEBI:456215"/>
        <dbReference type="EC" id="6.3.4.19"/>
    </reaction>
</comment>
<keyword evidence="5 8" id="KW-0547">Nucleotide-binding</keyword>
<keyword evidence="3 8" id="KW-0436">Ligase</keyword>
<evidence type="ECO:0000256" key="6">
    <source>
        <dbReference type="ARBA" id="ARBA00022840"/>
    </source>
</evidence>
<dbReference type="NCBIfam" id="TIGR02433">
    <property type="entry name" value="lysidine_TilS_C"/>
    <property type="match status" value="1"/>
</dbReference>
<dbReference type="PANTHER" id="PTHR43033">
    <property type="entry name" value="TRNA(ILE)-LYSIDINE SYNTHASE-RELATED"/>
    <property type="match status" value="1"/>
</dbReference>
<dbReference type="AlphaFoldDB" id="A0A0K6GVF5"/>
<keyword evidence="4 8" id="KW-0819">tRNA processing</keyword>
<dbReference type="PANTHER" id="PTHR43033:SF1">
    <property type="entry name" value="TRNA(ILE)-LYSIDINE SYNTHASE-RELATED"/>
    <property type="match status" value="1"/>
</dbReference>
<keyword evidence="2 8" id="KW-0963">Cytoplasm</keyword>
<dbReference type="OrthoDB" id="9807403at2"/>
<evidence type="ECO:0000256" key="5">
    <source>
        <dbReference type="ARBA" id="ARBA00022741"/>
    </source>
</evidence>
<evidence type="ECO:0000313" key="11">
    <source>
        <dbReference type="Proteomes" id="UP000243535"/>
    </source>
</evidence>
<dbReference type="GO" id="GO:0005524">
    <property type="term" value="F:ATP binding"/>
    <property type="evidence" value="ECO:0007669"/>
    <property type="project" value="UniProtKB-UniRule"/>
</dbReference>
<evidence type="ECO:0000313" key="10">
    <source>
        <dbReference type="EMBL" id="CUA82702.1"/>
    </source>
</evidence>
<sequence length="446" mass="49381">MAATGKKQPDLLQRLIASWPESDSGLSVLEVGLSGGCDSVVLLDLCCRWRAEGGPQVTAVHVHHGLSPNADAWADFCRELCASRGVSLRIEHVSVAMAGGKSVEAEARRVRYAAFARSSANLLVLAHHCDDQVETVWLQALRGGGPRALAAMPVWQPGVHPPLWRPLLGVRRVEIEAYACAHGLSWVEDESNDSLVYRRNWLRHTLLPQIEAAVPHYRSHAVGLAARMADAASILDEVAAGDLQRVYTDEGLSLVGLRKLSPARQRNLLLTWLEGLHPQARLPRPEELRVVQGMLAATQRWQRAMMDGWLVSDGQTLRHLKAVGSEKATRQEGPVPFPEEVPRWRPEGWSGCLSWQRKPGGLKEGVWHEGRVCLKLRAGGERLQQKVGRKPLKTLFQEAGVPEVLRPGWPLLFLDEELIAVVGVAVSSAWQDDRLGWWPEWQPDAS</sequence>
<feature type="domain" description="Lysidine-tRNA(Ile) synthetase C-terminal" evidence="9">
    <location>
        <begin position="374"/>
        <end position="441"/>
    </location>
</feature>
<dbReference type="GO" id="GO:0032267">
    <property type="term" value="F:tRNA(Ile)-lysidine synthase activity"/>
    <property type="evidence" value="ECO:0007669"/>
    <property type="project" value="UniProtKB-EC"/>
</dbReference>
<protein>
    <recommendedName>
        <fullName evidence="8">tRNA(Ile)-lysidine synthase</fullName>
        <ecNumber evidence="8">6.3.4.19</ecNumber>
    </recommendedName>
    <alternativeName>
        <fullName evidence="8">tRNA(Ile)-2-lysyl-cytidine synthase</fullName>
    </alternativeName>
    <alternativeName>
        <fullName evidence="8">tRNA(Ile)-lysidine synthetase</fullName>
    </alternativeName>
</protein>
<name>A0A0K6GVF5_9NEIS</name>
<dbReference type="CDD" id="cd01992">
    <property type="entry name" value="TilS_N"/>
    <property type="match status" value="1"/>
</dbReference>
<dbReference type="InterPro" id="IPR012094">
    <property type="entry name" value="tRNA_Ile_lys_synt"/>
</dbReference>
<evidence type="ECO:0000256" key="4">
    <source>
        <dbReference type="ARBA" id="ARBA00022694"/>
    </source>
</evidence>
<proteinExistence type="inferred from homology"/>
<keyword evidence="11" id="KW-1185">Reference proteome</keyword>
<dbReference type="GO" id="GO:0005737">
    <property type="term" value="C:cytoplasm"/>
    <property type="evidence" value="ECO:0007669"/>
    <property type="project" value="UniProtKB-SubCell"/>
</dbReference>
<dbReference type="SUPFAM" id="SSF82829">
    <property type="entry name" value="MesJ substrate recognition domain-like"/>
    <property type="match status" value="1"/>
</dbReference>
<evidence type="ECO:0000256" key="3">
    <source>
        <dbReference type="ARBA" id="ARBA00022598"/>
    </source>
</evidence>
<dbReference type="Pfam" id="PF01171">
    <property type="entry name" value="ATP_bind_3"/>
    <property type="match status" value="1"/>
</dbReference>
<evidence type="ECO:0000259" key="9">
    <source>
        <dbReference type="SMART" id="SM00977"/>
    </source>
</evidence>
<evidence type="ECO:0000256" key="2">
    <source>
        <dbReference type="ARBA" id="ARBA00022490"/>
    </source>
</evidence>
<accession>A0A0K6GVF5</accession>
<evidence type="ECO:0000256" key="8">
    <source>
        <dbReference type="HAMAP-Rule" id="MF_01161"/>
    </source>
</evidence>
<dbReference type="InterPro" id="IPR011063">
    <property type="entry name" value="TilS/TtcA_N"/>
</dbReference>
<comment type="subcellular location">
    <subcellularLocation>
        <location evidence="1 8">Cytoplasm</location>
    </subcellularLocation>
</comment>